<dbReference type="HOGENOM" id="CLU_674679_0_0_1"/>
<evidence type="ECO:0000313" key="3">
    <source>
        <dbReference type="Proteomes" id="UP000054279"/>
    </source>
</evidence>
<feature type="region of interest" description="Disordered" evidence="1">
    <location>
        <begin position="1"/>
        <end position="25"/>
    </location>
</feature>
<feature type="compositionally biased region" description="Basic and acidic residues" evidence="1">
    <location>
        <begin position="324"/>
        <end position="333"/>
    </location>
</feature>
<reference evidence="2 3" key="1">
    <citation type="submission" date="2014-06" db="EMBL/GenBank/DDBJ databases">
        <title>Evolutionary Origins and Diversification of the Mycorrhizal Mutualists.</title>
        <authorList>
            <consortium name="DOE Joint Genome Institute"/>
            <consortium name="Mycorrhizal Genomics Consortium"/>
            <person name="Kohler A."/>
            <person name="Kuo A."/>
            <person name="Nagy L.G."/>
            <person name="Floudas D."/>
            <person name="Copeland A."/>
            <person name="Barry K.W."/>
            <person name="Cichocki N."/>
            <person name="Veneault-Fourrey C."/>
            <person name="LaButti K."/>
            <person name="Lindquist E.A."/>
            <person name="Lipzen A."/>
            <person name="Lundell T."/>
            <person name="Morin E."/>
            <person name="Murat C."/>
            <person name="Riley R."/>
            <person name="Ohm R."/>
            <person name="Sun H."/>
            <person name="Tunlid A."/>
            <person name="Henrissat B."/>
            <person name="Grigoriev I.V."/>
            <person name="Hibbett D.S."/>
            <person name="Martin F."/>
        </authorList>
    </citation>
    <scope>NUCLEOTIDE SEQUENCE [LARGE SCALE GENOMIC DNA]</scope>
    <source>
        <strain evidence="2 3">SS14</strain>
    </source>
</reference>
<evidence type="ECO:0000313" key="2">
    <source>
        <dbReference type="EMBL" id="KIJ36874.1"/>
    </source>
</evidence>
<feature type="compositionally biased region" description="Basic and acidic residues" evidence="1">
    <location>
        <begin position="303"/>
        <end position="314"/>
    </location>
</feature>
<sequence>MAHNRYQQQHAFAPLPAGNFYGEHHNNRKSEMAYRPSAQSGQTQRASHYALPPLDIPRDSVVPSRHSDVSYGDLYMRHSPVNDAHTFSPPLGSPPHTFARGYSSDGYSSSPINYRTPVTSKYRHIPPPPSSLSPSLSPIHNEHNECVSIPRAVSPSLAAPNRFNTSLDDDENTSIDPQTSASSDNDAEDAGEDAEDGDSTADGPFGLLELEKLFTAALLVNPFMAPHHKIGLQWEKVLSDLHAEGFCKNRDVKTIRNKVNASIDKIEQRKAFGSRSALGRLVSNDAVAKERLNSRLDQLAALRRDAKNTKEKNKAAATKVANKARSDGSKMRDAMCGAHSNTPLSPRTPNIHSTLSSEGITKGPKRQADDEESSDKENSSDSFTNVRSCKKPRQDDMELRELLHRMEERSAENCAVGKALVEAHKEVGRVGQALIDEISKSRESAEQQAKIRQEETSNTNKQMLTLLAKFLE</sequence>
<dbReference type="Proteomes" id="UP000054279">
    <property type="component" value="Unassembled WGS sequence"/>
</dbReference>
<feature type="region of interest" description="Disordered" evidence="1">
    <location>
        <begin position="303"/>
        <end position="394"/>
    </location>
</feature>
<name>A0A0C9UQB5_SPHS4</name>
<feature type="compositionally biased region" description="Acidic residues" evidence="1">
    <location>
        <begin position="185"/>
        <end position="199"/>
    </location>
</feature>
<dbReference type="AlphaFoldDB" id="A0A0C9UQB5"/>
<feature type="region of interest" description="Disordered" evidence="1">
    <location>
        <begin position="158"/>
        <end position="202"/>
    </location>
</feature>
<evidence type="ECO:0000256" key="1">
    <source>
        <dbReference type="SAM" id="MobiDB-lite"/>
    </source>
</evidence>
<keyword evidence="3" id="KW-1185">Reference proteome</keyword>
<feature type="compositionally biased region" description="Polar residues" evidence="1">
    <location>
        <begin position="1"/>
        <end position="10"/>
    </location>
</feature>
<feature type="compositionally biased region" description="Polar residues" evidence="1">
    <location>
        <begin position="339"/>
        <end position="359"/>
    </location>
</feature>
<protein>
    <submittedName>
        <fullName evidence="2">Uncharacterized protein</fullName>
    </submittedName>
</protein>
<dbReference type="EMBL" id="KN837174">
    <property type="protein sequence ID" value="KIJ36874.1"/>
    <property type="molecule type" value="Genomic_DNA"/>
</dbReference>
<accession>A0A0C9UQB5</accession>
<proteinExistence type="predicted"/>
<organism evidence="2 3">
    <name type="scientific">Sphaerobolus stellatus (strain SS14)</name>
    <dbReference type="NCBI Taxonomy" id="990650"/>
    <lineage>
        <taxon>Eukaryota</taxon>
        <taxon>Fungi</taxon>
        <taxon>Dikarya</taxon>
        <taxon>Basidiomycota</taxon>
        <taxon>Agaricomycotina</taxon>
        <taxon>Agaricomycetes</taxon>
        <taxon>Phallomycetidae</taxon>
        <taxon>Geastrales</taxon>
        <taxon>Sphaerobolaceae</taxon>
        <taxon>Sphaerobolus</taxon>
    </lineage>
</organism>
<gene>
    <name evidence="2" type="ORF">M422DRAFT_260734</name>
</gene>